<dbReference type="Proteomes" id="UP000005408">
    <property type="component" value="Unassembled WGS sequence"/>
</dbReference>
<protein>
    <recommendedName>
        <fullName evidence="4">Spaetzle domain-containing protein</fullName>
    </recommendedName>
</protein>
<dbReference type="OMA" id="AVQITKY"/>
<dbReference type="OrthoDB" id="6097570at2759"/>
<proteinExistence type="predicted"/>
<keyword evidence="3" id="KW-1185">Reference proteome</keyword>
<accession>A0A8W8MP00</accession>
<organism evidence="2 3">
    <name type="scientific">Magallana gigas</name>
    <name type="common">Pacific oyster</name>
    <name type="synonym">Crassostrea gigas</name>
    <dbReference type="NCBI Taxonomy" id="29159"/>
    <lineage>
        <taxon>Eukaryota</taxon>
        <taxon>Metazoa</taxon>
        <taxon>Spiralia</taxon>
        <taxon>Lophotrochozoa</taxon>
        <taxon>Mollusca</taxon>
        <taxon>Bivalvia</taxon>
        <taxon>Autobranchia</taxon>
        <taxon>Pteriomorphia</taxon>
        <taxon>Ostreida</taxon>
        <taxon>Ostreoidea</taxon>
        <taxon>Ostreidae</taxon>
        <taxon>Magallana</taxon>
    </lineage>
</organism>
<feature type="signal peptide" evidence="1">
    <location>
        <begin position="1"/>
        <end position="16"/>
    </location>
</feature>
<keyword evidence="1" id="KW-0732">Signal</keyword>
<reference evidence="2" key="1">
    <citation type="submission" date="2022-08" db="UniProtKB">
        <authorList>
            <consortium name="EnsemblMetazoa"/>
        </authorList>
    </citation>
    <scope>IDENTIFICATION</scope>
    <source>
        <strain evidence="2">05x7-T-G4-1.051#20</strain>
    </source>
</reference>
<dbReference type="EnsemblMetazoa" id="G34665.2">
    <property type="protein sequence ID" value="G34665.2:cds"/>
    <property type="gene ID" value="G34665"/>
</dbReference>
<feature type="chain" id="PRO_5036469758" description="Spaetzle domain-containing protein" evidence="1">
    <location>
        <begin position="17"/>
        <end position="280"/>
    </location>
</feature>
<evidence type="ECO:0000313" key="2">
    <source>
        <dbReference type="EnsemblMetazoa" id="G34665.2:cds"/>
    </source>
</evidence>
<evidence type="ECO:0008006" key="4">
    <source>
        <dbReference type="Google" id="ProtNLM"/>
    </source>
</evidence>
<evidence type="ECO:0000313" key="3">
    <source>
        <dbReference type="Proteomes" id="UP000005408"/>
    </source>
</evidence>
<dbReference type="AlphaFoldDB" id="A0A8W8MP00"/>
<evidence type="ECO:0000256" key="1">
    <source>
        <dbReference type="SAM" id="SignalP"/>
    </source>
</evidence>
<name>A0A8W8MP00_MAGGI</name>
<sequence length="280" mass="32333">MMFYLVLLAVTASVHSVMYGPGAPVPVGPRLDGVSTNPFAGYMTLPIKRQGCQPASKYNVDAIFDRSFLCPKNTQMPQNWPTTVQNRFFIPDQQFQDYQKQNLLGCFTNPQNDPKAIEYYKQTYDALETWKYSGLEMEFSQCFSDLYKYEDAVQITKYKLDPVCKTHRVDLSGEAIWHNFNGIKHKCFIPFPQQLTTVKCTHSQKDDIDNCRMGYDIRSEYRCAPTNFVRRKVNLVCPEIQRVFIRSFDVPTACSCKLCYECKDVIPDPRVYINLPPGKK</sequence>